<dbReference type="Proteomes" id="UP001597461">
    <property type="component" value="Unassembled WGS sequence"/>
</dbReference>
<feature type="signal peptide" evidence="1">
    <location>
        <begin position="1"/>
        <end position="23"/>
    </location>
</feature>
<dbReference type="EMBL" id="JBHULL010000005">
    <property type="protein sequence ID" value="MFD2581911.1"/>
    <property type="molecule type" value="Genomic_DNA"/>
</dbReference>
<name>A0ABW5MHP3_9SPHI</name>
<organism evidence="2 3">
    <name type="scientific">Pedobacter vanadiisoli</name>
    <dbReference type="NCBI Taxonomy" id="1761975"/>
    <lineage>
        <taxon>Bacteria</taxon>
        <taxon>Pseudomonadati</taxon>
        <taxon>Bacteroidota</taxon>
        <taxon>Sphingobacteriia</taxon>
        <taxon>Sphingobacteriales</taxon>
        <taxon>Sphingobacteriaceae</taxon>
        <taxon>Pedobacter</taxon>
    </lineage>
</organism>
<keyword evidence="3" id="KW-1185">Reference proteome</keyword>
<dbReference type="RefSeq" id="WP_379075967.1">
    <property type="nucleotide sequence ID" value="NZ_JBHULL010000005.1"/>
</dbReference>
<protein>
    <submittedName>
        <fullName evidence="2">Uncharacterized protein</fullName>
    </submittedName>
</protein>
<evidence type="ECO:0000313" key="2">
    <source>
        <dbReference type="EMBL" id="MFD2581911.1"/>
    </source>
</evidence>
<proteinExistence type="predicted"/>
<sequence length="152" mass="17080">MKNHIPKLFTALLLVLFVNFSFANKIAGKTIPLQTAYKKRNNAGFSIINHTGVDFVSITVSGLDINGNTQTQTIQGIANGNSDYFDFYNYGSLHSVSVTIVTSSPSVYAFDVRTQLYSQIYSTINYNTNPKTFYIPDNENEEIIIECYSEDY</sequence>
<accession>A0ABW5MHP3</accession>
<reference evidence="3" key="1">
    <citation type="journal article" date="2019" name="Int. J. Syst. Evol. Microbiol.">
        <title>The Global Catalogue of Microorganisms (GCM) 10K type strain sequencing project: providing services to taxonomists for standard genome sequencing and annotation.</title>
        <authorList>
            <consortium name="The Broad Institute Genomics Platform"/>
            <consortium name="The Broad Institute Genome Sequencing Center for Infectious Disease"/>
            <person name="Wu L."/>
            <person name="Ma J."/>
        </authorList>
    </citation>
    <scope>NUCLEOTIDE SEQUENCE [LARGE SCALE GENOMIC DNA]</scope>
    <source>
        <strain evidence="3">KCTC 42866</strain>
    </source>
</reference>
<evidence type="ECO:0000256" key="1">
    <source>
        <dbReference type="SAM" id="SignalP"/>
    </source>
</evidence>
<gene>
    <name evidence="2" type="ORF">ACFSR6_05370</name>
</gene>
<evidence type="ECO:0000313" key="3">
    <source>
        <dbReference type="Proteomes" id="UP001597461"/>
    </source>
</evidence>
<feature type="chain" id="PRO_5046873618" evidence="1">
    <location>
        <begin position="24"/>
        <end position="152"/>
    </location>
</feature>
<comment type="caution">
    <text evidence="2">The sequence shown here is derived from an EMBL/GenBank/DDBJ whole genome shotgun (WGS) entry which is preliminary data.</text>
</comment>
<keyword evidence="1" id="KW-0732">Signal</keyword>